<name>A0A914RAF1_9BILA</name>
<accession>A0A914RAF1</accession>
<protein>
    <submittedName>
        <fullName evidence="2">Uncharacterized protein</fullName>
    </submittedName>
</protein>
<dbReference type="Proteomes" id="UP000887578">
    <property type="component" value="Unplaced"/>
</dbReference>
<keyword evidence="1" id="KW-1185">Reference proteome</keyword>
<dbReference type="WBParaSite" id="PDA_v2.g8602.t1">
    <property type="protein sequence ID" value="PDA_v2.g8602.t1"/>
    <property type="gene ID" value="PDA_v2.g8602"/>
</dbReference>
<evidence type="ECO:0000313" key="2">
    <source>
        <dbReference type="WBParaSite" id="PDA_v2.g8602.t1"/>
    </source>
</evidence>
<organism evidence="1 2">
    <name type="scientific">Panagrolaimus davidi</name>
    <dbReference type="NCBI Taxonomy" id="227884"/>
    <lineage>
        <taxon>Eukaryota</taxon>
        <taxon>Metazoa</taxon>
        <taxon>Ecdysozoa</taxon>
        <taxon>Nematoda</taxon>
        <taxon>Chromadorea</taxon>
        <taxon>Rhabditida</taxon>
        <taxon>Tylenchina</taxon>
        <taxon>Panagrolaimomorpha</taxon>
        <taxon>Panagrolaimoidea</taxon>
        <taxon>Panagrolaimidae</taxon>
        <taxon>Panagrolaimus</taxon>
    </lineage>
</organism>
<dbReference type="AlphaFoldDB" id="A0A914RAF1"/>
<sequence length="110" mass="12515">MASANLKTVAVRFTRSLMLNTGKKINHLDSDDDSDENEHHHSNNWMIVAEKIITNSSSFTLLRGLTSESDLNGQNESNSANLEEFEEKQIFHIDDDFELPSHEHGTVLFR</sequence>
<evidence type="ECO:0000313" key="1">
    <source>
        <dbReference type="Proteomes" id="UP000887578"/>
    </source>
</evidence>
<proteinExistence type="predicted"/>
<reference evidence="2" key="1">
    <citation type="submission" date="2022-11" db="UniProtKB">
        <authorList>
            <consortium name="WormBaseParasite"/>
        </authorList>
    </citation>
    <scope>IDENTIFICATION</scope>
</reference>